<dbReference type="GO" id="GO:0004519">
    <property type="term" value="F:endonuclease activity"/>
    <property type="evidence" value="ECO:0007669"/>
    <property type="project" value="UniProtKB-KW"/>
</dbReference>
<evidence type="ECO:0000256" key="3">
    <source>
        <dbReference type="ARBA" id="ARBA00022695"/>
    </source>
</evidence>
<dbReference type="Proteomes" id="UP000285301">
    <property type="component" value="Unassembled WGS sequence"/>
</dbReference>
<accession>A0A443Q7Z4</accession>
<dbReference type="OrthoDB" id="420169at2759"/>
<name>A0A443Q7Z4_9ACAR</name>
<dbReference type="PANTHER" id="PTHR37984:SF5">
    <property type="entry name" value="PROTEIN NYNRIN-LIKE"/>
    <property type="match status" value="1"/>
</dbReference>
<evidence type="ECO:0000256" key="7">
    <source>
        <dbReference type="ARBA" id="ARBA00022918"/>
    </source>
</evidence>
<evidence type="ECO:0000313" key="9">
    <source>
        <dbReference type="EMBL" id="RWR99108.1"/>
    </source>
</evidence>
<dbReference type="FunFam" id="3.30.70.270:FF:000020">
    <property type="entry name" value="Transposon Tf2-6 polyprotein-like Protein"/>
    <property type="match status" value="1"/>
</dbReference>
<dbReference type="Gene3D" id="3.10.10.10">
    <property type="entry name" value="HIV Type 1 Reverse Transcriptase, subunit A, domain 1"/>
    <property type="match status" value="1"/>
</dbReference>
<dbReference type="Pfam" id="PF00078">
    <property type="entry name" value="RVT_1"/>
    <property type="match status" value="1"/>
</dbReference>
<keyword evidence="5" id="KW-0255">Endonuclease</keyword>
<dbReference type="AlphaFoldDB" id="A0A443Q7Z4"/>
<keyword evidence="10" id="KW-1185">Reference proteome</keyword>
<dbReference type="PROSITE" id="PS50878">
    <property type="entry name" value="RT_POL"/>
    <property type="match status" value="1"/>
</dbReference>
<dbReference type="GO" id="GO:0016787">
    <property type="term" value="F:hydrolase activity"/>
    <property type="evidence" value="ECO:0007669"/>
    <property type="project" value="UniProtKB-KW"/>
</dbReference>
<gene>
    <name evidence="9" type="ORF">B4U79_15938</name>
</gene>
<dbReference type="FunFam" id="3.10.20.370:FF:000001">
    <property type="entry name" value="Retrovirus-related Pol polyprotein from transposon 17.6-like protein"/>
    <property type="match status" value="1"/>
</dbReference>
<dbReference type="GO" id="GO:0003964">
    <property type="term" value="F:RNA-directed DNA polymerase activity"/>
    <property type="evidence" value="ECO:0007669"/>
    <property type="project" value="UniProtKB-KW"/>
</dbReference>
<evidence type="ECO:0000313" key="10">
    <source>
        <dbReference type="Proteomes" id="UP000285301"/>
    </source>
</evidence>
<dbReference type="InterPro" id="IPR041373">
    <property type="entry name" value="RT_RNaseH"/>
</dbReference>
<dbReference type="EC" id="2.7.7.49" evidence="1"/>
<dbReference type="EMBL" id="NCKU01016861">
    <property type="protein sequence ID" value="RWR99108.1"/>
    <property type="molecule type" value="Genomic_DNA"/>
</dbReference>
<dbReference type="CDD" id="cd09274">
    <property type="entry name" value="RNase_HI_RT_Ty3"/>
    <property type="match status" value="1"/>
</dbReference>
<feature type="non-terminal residue" evidence="9">
    <location>
        <position position="552"/>
    </location>
</feature>
<evidence type="ECO:0000256" key="4">
    <source>
        <dbReference type="ARBA" id="ARBA00022722"/>
    </source>
</evidence>
<dbReference type="InterPro" id="IPR043128">
    <property type="entry name" value="Rev_trsase/Diguanyl_cyclase"/>
</dbReference>
<evidence type="ECO:0000256" key="6">
    <source>
        <dbReference type="ARBA" id="ARBA00022801"/>
    </source>
</evidence>
<feature type="non-terminal residue" evidence="9">
    <location>
        <position position="1"/>
    </location>
</feature>
<comment type="caution">
    <text evidence="9">The sequence shown here is derived from an EMBL/GenBank/DDBJ whole genome shotgun (WGS) entry which is preliminary data.</text>
</comment>
<evidence type="ECO:0000256" key="5">
    <source>
        <dbReference type="ARBA" id="ARBA00022759"/>
    </source>
</evidence>
<evidence type="ECO:0000256" key="2">
    <source>
        <dbReference type="ARBA" id="ARBA00022679"/>
    </source>
</evidence>
<sequence length="552" mass="63537">SQTKAALCIKIESLNSENSIDSTSELKEYINSNNIESINGLDEKLINIGEGINNEMKKQIIDLLNKYKCCFTNKLSNITPTDVAEINIETIGPPVKKKMYRLPLVHRKPLKQILDELLAANVIRPSTSSYCAPVLLVPKKNGEYRLVVDYRDLNPKIINENSYPIQRIEDILDSINGCSTFSLLDCHSGFFTLPIAESDKHKTAIITPFGLFEFNRLPQGLKISPNNFQMVMEKVYEKVLNDCAKVYQDDCLVHSKNSQIHFSHLERSLECVKQAKLKLRLNKCEFFKNKIIFLGHVVSKDGLEISENRVKAIIESRDPQNITEVKSFLGLLNYFKDHIKDLSIIAEPLINLTRKNVKFEFNEDAKLALDELKRRICTAPILSFFNENLKTELHTDGSRNGVGAALIQIDNNGSEKIISYYSRTLRNAEKNYSAIEIELLAIVSAIKRFHHYLLGHEFEIKTDSNSLTYLSRTKDINSRLSRWSLFLQHYNFKVSYRRGESNKLCDFLSRFPSKNEELNKTENRDIFILNDSNFVYMKEYNVALDDEFENFI</sequence>
<keyword evidence="4" id="KW-0540">Nuclease</keyword>
<dbReference type="Gene3D" id="3.10.20.370">
    <property type="match status" value="1"/>
</dbReference>
<dbReference type="Gene3D" id="3.30.70.270">
    <property type="match status" value="2"/>
</dbReference>
<keyword evidence="6" id="KW-0378">Hydrolase</keyword>
<dbReference type="PANTHER" id="PTHR37984">
    <property type="entry name" value="PROTEIN CBG26694"/>
    <property type="match status" value="1"/>
</dbReference>
<dbReference type="CDD" id="cd01647">
    <property type="entry name" value="RT_LTR"/>
    <property type="match status" value="1"/>
</dbReference>
<dbReference type="Pfam" id="PF17917">
    <property type="entry name" value="RT_RNaseH"/>
    <property type="match status" value="1"/>
</dbReference>
<dbReference type="InterPro" id="IPR000477">
    <property type="entry name" value="RT_dom"/>
</dbReference>
<dbReference type="STRING" id="1965070.A0A443Q7Z4"/>
<dbReference type="SUPFAM" id="SSF56672">
    <property type="entry name" value="DNA/RNA polymerases"/>
    <property type="match status" value="1"/>
</dbReference>
<keyword evidence="3" id="KW-0548">Nucleotidyltransferase</keyword>
<protein>
    <recommendedName>
        <fullName evidence="1">RNA-directed DNA polymerase</fullName>
        <ecNumber evidence="1">2.7.7.49</ecNumber>
    </recommendedName>
</protein>
<evidence type="ECO:0000259" key="8">
    <source>
        <dbReference type="PROSITE" id="PS50878"/>
    </source>
</evidence>
<organism evidence="9 10">
    <name type="scientific">Dinothrombium tinctorium</name>
    <dbReference type="NCBI Taxonomy" id="1965070"/>
    <lineage>
        <taxon>Eukaryota</taxon>
        <taxon>Metazoa</taxon>
        <taxon>Ecdysozoa</taxon>
        <taxon>Arthropoda</taxon>
        <taxon>Chelicerata</taxon>
        <taxon>Arachnida</taxon>
        <taxon>Acari</taxon>
        <taxon>Acariformes</taxon>
        <taxon>Trombidiformes</taxon>
        <taxon>Prostigmata</taxon>
        <taxon>Anystina</taxon>
        <taxon>Parasitengona</taxon>
        <taxon>Trombidioidea</taxon>
        <taxon>Trombidiidae</taxon>
        <taxon>Dinothrombium</taxon>
    </lineage>
</organism>
<keyword evidence="2" id="KW-0808">Transferase</keyword>
<keyword evidence="7" id="KW-0695">RNA-directed DNA polymerase</keyword>
<dbReference type="InterPro" id="IPR043502">
    <property type="entry name" value="DNA/RNA_pol_sf"/>
</dbReference>
<feature type="domain" description="Reverse transcriptase" evidence="8">
    <location>
        <begin position="118"/>
        <end position="298"/>
    </location>
</feature>
<reference evidence="9 10" key="1">
    <citation type="journal article" date="2018" name="Gigascience">
        <title>Genomes of trombidid mites reveal novel predicted allergens and laterally-transferred genes associated with secondary metabolism.</title>
        <authorList>
            <person name="Dong X."/>
            <person name="Chaisiri K."/>
            <person name="Xia D."/>
            <person name="Armstrong S.D."/>
            <person name="Fang Y."/>
            <person name="Donnelly M.J."/>
            <person name="Kadowaki T."/>
            <person name="McGarry J.W."/>
            <person name="Darby A.C."/>
            <person name="Makepeace B.L."/>
        </authorList>
    </citation>
    <scope>NUCLEOTIDE SEQUENCE [LARGE SCALE GENOMIC DNA]</scope>
    <source>
        <strain evidence="9">UoL-WK</strain>
    </source>
</reference>
<dbReference type="InterPro" id="IPR050951">
    <property type="entry name" value="Retrovirus_Pol_polyprotein"/>
</dbReference>
<proteinExistence type="predicted"/>
<evidence type="ECO:0000256" key="1">
    <source>
        <dbReference type="ARBA" id="ARBA00012493"/>
    </source>
</evidence>